<dbReference type="GO" id="GO:0003700">
    <property type="term" value="F:DNA-binding transcription factor activity"/>
    <property type="evidence" value="ECO:0007669"/>
    <property type="project" value="InterPro"/>
</dbReference>
<dbReference type="RefSeq" id="WP_184582554.1">
    <property type="nucleotide sequence ID" value="NZ_JACHJT010000001.1"/>
</dbReference>
<name>A0A7W7RN18_9ACTN</name>
<dbReference type="InterPro" id="IPR029062">
    <property type="entry name" value="Class_I_gatase-like"/>
</dbReference>
<dbReference type="PROSITE" id="PS01124">
    <property type="entry name" value="HTH_ARAC_FAMILY_2"/>
    <property type="match status" value="1"/>
</dbReference>
<dbReference type="SUPFAM" id="SSF46689">
    <property type="entry name" value="Homeodomain-like"/>
    <property type="match status" value="2"/>
</dbReference>
<dbReference type="SMART" id="SM00342">
    <property type="entry name" value="HTH_ARAC"/>
    <property type="match status" value="1"/>
</dbReference>
<dbReference type="InterPro" id="IPR018060">
    <property type="entry name" value="HTH_AraC"/>
</dbReference>
<dbReference type="SUPFAM" id="SSF52317">
    <property type="entry name" value="Class I glutamine amidotransferase-like"/>
    <property type="match status" value="1"/>
</dbReference>
<keyword evidence="2" id="KW-0804">Transcription</keyword>
<evidence type="ECO:0000259" key="3">
    <source>
        <dbReference type="PROSITE" id="PS01124"/>
    </source>
</evidence>
<dbReference type="GO" id="GO:0043565">
    <property type="term" value="F:sequence-specific DNA binding"/>
    <property type="evidence" value="ECO:0007669"/>
    <property type="project" value="InterPro"/>
</dbReference>
<dbReference type="Pfam" id="PF01965">
    <property type="entry name" value="DJ-1_PfpI"/>
    <property type="match status" value="1"/>
</dbReference>
<keyword evidence="1" id="KW-0805">Transcription regulation</keyword>
<organism evidence="4 5">
    <name type="scientific">Lipingzhangella halophila</name>
    <dbReference type="NCBI Taxonomy" id="1783352"/>
    <lineage>
        <taxon>Bacteria</taxon>
        <taxon>Bacillati</taxon>
        <taxon>Actinomycetota</taxon>
        <taxon>Actinomycetes</taxon>
        <taxon>Streptosporangiales</taxon>
        <taxon>Nocardiopsidaceae</taxon>
        <taxon>Lipingzhangella</taxon>
    </lineage>
</organism>
<keyword evidence="5" id="KW-1185">Reference proteome</keyword>
<dbReference type="Proteomes" id="UP000523007">
    <property type="component" value="Unassembled WGS sequence"/>
</dbReference>
<dbReference type="Pfam" id="PF12833">
    <property type="entry name" value="HTH_18"/>
    <property type="match status" value="1"/>
</dbReference>
<dbReference type="InterPro" id="IPR052158">
    <property type="entry name" value="INH-QAR"/>
</dbReference>
<feature type="domain" description="HTH araC/xylS-type" evidence="3">
    <location>
        <begin position="219"/>
        <end position="317"/>
    </location>
</feature>
<dbReference type="Gene3D" id="3.40.50.880">
    <property type="match status" value="1"/>
</dbReference>
<dbReference type="PANTHER" id="PTHR43130:SF3">
    <property type="entry name" value="HTH-TYPE TRANSCRIPTIONAL REGULATOR RV1931C"/>
    <property type="match status" value="1"/>
</dbReference>
<dbReference type="InterPro" id="IPR002818">
    <property type="entry name" value="DJ-1/PfpI"/>
</dbReference>
<dbReference type="Gene3D" id="1.10.10.60">
    <property type="entry name" value="Homeodomain-like"/>
    <property type="match status" value="1"/>
</dbReference>
<dbReference type="EMBL" id="JACHJT010000001">
    <property type="protein sequence ID" value="MBB4934466.1"/>
    <property type="molecule type" value="Genomic_DNA"/>
</dbReference>
<dbReference type="AlphaFoldDB" id="A0A7W7RN18"/>
<dbReference type="PANTHER" id="PTHR43130">
    <property type="entry name" value="ARAC-FAMILY TRANSCRIPTIONAL REGULATOR"/>
    <property type="match status" value="1"/>
</dbReference>
<protein>
    <submittedName>
        <fullName evidence="4">Transcriptional regulator GlxA family with amidase domain</fullName>
    </submittedName>
</protein>
<gene>
    <name evidence="4" type="ORF">F4561_005286</name>
</gene>
<evidence type="ECO:0000313" key="4">
    <source>
        <dbReference type="EMBL" id="MBB4934466.1"/>
    </source>
</evidence>
<proteinExistence type="predicted"/>
<evidence type="ECO:0000256" key="2">
    <source>
        <dbReference type="ARBA" id="ARBA00023163"/>
    </source>
</evidence>
<evidence type="ECO:0000313" key="5">
    <source>
        <dbReference type="Proteomes" id="UP000523007"/>
    </source>
</evidence>
<dbReference type="CDD" id="cd03137">
    <property type="entry name" value="GATase1_AraC_1"/>
    <property type="match status" value="1"/>
</dbReference>
<evidence type="ECO:0000256" key="1">
    <source>
        <dbReference type="ARBA" id="ARBA00023015"/>
    </source>
</evidence>
<dbReference type="InterPro" id="IPR009057">
    <property type="entry name" value="Homeodomain-like_sf"/>
</dbReference>
<reference evidence="4 5" key="1">
    <citation type="submission" date="2020-08" db="EMBL/GenBank/DDBJ databases">
        <title>Sequencing the genomes of 1000 actinobacteria strains.</title>
        <authorList>
            <person name="Klenk H.-P."/>
        </authorList>
    </citation>
    <scope>NUCLEOTIDE SEQUENCE [LARGE SCALE GENOMIC DNA]</scope>
    <source>
        <strain evidence="4 5">DSM 102030</strain>
    </source>
</reference>
<comment type="caution">
    <text evidence="4">The sequence shown here is derived from an EMBL/GenBank/DDBJ whole genome shotgun (WGS) entry which is preliminary data.</text>
</comment>
<sequence>METTTRDVVIVVYDSLQLLDLAGPVEVLDAATRLAGGGYRVTTASLGGREVSASSGVRLSGHCDLAGIVDPPHTLLVVGGWGYADAARDEELLGHLRRLAGKAHRVGSVCTGAFVLAAAGLLEGRRATTHWAYCAELAGLHPGVRVQPDAIFVRDGAVATAAGVSSGTDLALALVEEDHGADLARAVGKWLVVFLRRPGGQSQFSAWTRTGRLGDAAIRGLLDHIAANPAADLSVPAMARYSAMSERHFARRFTNEVGMTPGRYVERSRVESARALLESGAGSVGTVARDCGFGTPETMRRAFLRELGVPPVSYRDRFHSTGIPSPAG</sequence>
<accession>A0A7W7RN18</accession>